<dbReference type="Gene3D" id="3.10.420.10">
    <property type="entry name" value="SecB-like"/>
    <property type="match status" value="1"/>
</dbReference>
<protein>
    <submittedName>
        <fullName evidence="1">Protein-export chaperone SecB</fullName>
    </submittedName>
</protein>
<name>A0AAE9HXP1_9NEIS</name>
<dbReference type="InterPro" id="IPR035958">
    <property type="entry name" value="SecB-like_sf"/>
</dbReference>
<organism evidence="1 2">
    <name type="scientific">Conchiformibius steedae DSM 2580</name>
    <dbReference type="NCBI Taxonomy" id="1121352"/>
    <lineage>
        <taxon>Bacteria</taxon>
        <taxon>Pseudomonadati</taxon>
        <taxon>Pseudomonadota</taxon>
        <taxon>Betaproteobacteria</taxon>
        <taxon>Neisseriales</taxon>
        <taxon>Neisseriaceae</taxon>
        <taxon>Conchiformibius</taxon>
    </lineage>
</organism>
<dbReference type="EMBL" id="CP097501">
    <property type="protein sequence ID" value="URD68340.1"/>
    <property type="molecule type" value="Genomic_DNA"/>
</dbReference>
<sequence>MNIRLVGYRVMNTVFNASIPILDTLSNISNMEMNEYSNSMNFDVVYPEHRPKDFFVLFNINLMEKDKMEEDSEGLFSIKFLSHFECDQDIDDKFKKSDFPIVNAPAIAYPFVRAFVNNYFINAGYEPVLLPTYNFVKFKDKHRK</sequence>
<accession>A0AAE9HXP1</accession>
<gene>
    <name evidence="1" type="ORF">LNQ82_04075</name>
</gene>
<dbReference type="RefSeq" id="WP_027022011.1">
    <property type="nucleotide sequence ID" value="NZ_CP097501.1"/>
</dbReference>
<dbReference type="Proteomes" id="UP001056819">
    <property type="component" value="Chromosome"/>
</dbReference>
<reference evidence="1" key="1">
    <citation type="submission" date="2022-05" db="EMBL/GenBank/DDBJ databases">
        <title>Alysiella filiformis genome sequencing.</title>
        <authorList>
            <person name="Viehboeck T."/>
        </authorList>
    </citation>
    <scope>NUCLEOTIDE SEQUENCE</scope>
    <source>
        <strain evidence="1">DSM 2580</strain>
    </source>
</reference>
<evidence type="ECO:0000313" key="1">
    <source>
        <dbReference type="EMBL" id="URD68340.1"/>
    </source>
</evidence>
<proteinExistence type="predicted"/>
<dbReference type="AlphaFoldDB" id="A0AAE9HXP1"/>
<evidence type="ECO:0000313" key="2">
    <source>
        <dbReference type="Proteomes" id="UP001056819"/>
    </source>
</evidence>
<dbReference type="SUPFAM" id="SSF54611">
    <property type="entry name" value="SecB-like"/>
    <property type="match status" value="1"/>
</dbReference>